<keyword evidence="1" id="KW-0175">Coiled coil</keyword>
<evidence type="ECO:0000313" key="3">
    <source>
        <dbReference type="Proteomes" id="UP000230066"/>
    </source>
</evidence>
<evidence type="ECO:0000256" key="1">
    <source>
        <dbReference type="SAM" id="Coils"/>
    </source>
</evidence>
<feature type="coiled-coil region" evidence="1">
    <location>
        <begin position="354"/>
        <end position="425"/>
    </location>
</feature>
<organism evidence="2 3">
    <name type="scientific">Fasciola hepatica</name>
    <name type="common">Liver fluke</name>
    <dbReference type="NCBI Taxonomy" id="6192"/>
    <lineage>
        <taxon>Eukaryota</taxon>
        <taxon>Metazoa</taxon>
        <taxon>Spiralia</taxon>
        <taxon>Lophotrochozoa</taxon>
        <taxon>Platyhelminthes</taxon>
        <taxon>Trematoda</taxon>
        <taxon>Digenea</taxon>
        <taxon>Plagiorchiida</taxon>
        <taxon>Echinostomata</taxon>
        <taxon>Echinostomatoidea</taxon>
        <taxon>Fasciolidae</taxon>
        <taxon>Fasciola</taxon>
    </lineage>
</organism>
<protein>
    <recommendedName>
        <fullName evidence="4">Trichohyalin-plectin-homology domain-containing protein</fullName>
    </recommendedName>
</protein>
<comment type="caution">
    <text evidence="2">The sequence shown here is derived from an EMBL/GenBank/DDBJ whole genome shotgun (WGS) entry which is preliminary data.</text>
</comment>
<reference evidence="2" key="1">
    <citation type="submission" date="2019-03" db="EMBL/GenBank/DDBJ databases">
        <title>Improved annotation for the trematode Fasciola hepatica.</title>
        <authorList>
            <person name="Choi Y.-J."/>
            <person name="Martin J."/>
            <person name="Mitreva M."/>
        </authorList>
    </citation>
    <scope>NUCLEOTIDE SEQUENCE [LARGE SCALE GENOMIC DNA]</scope>
</reference>
<dbReference type="Proteomes" id="UP000230066">
    <property type="component" value="Unassembled WGS sequence"/>
</dbReference>
<feature type="coiled-coil region" evidence="1">
    <location>
        <begin position="213"/>
        <end position="266"/>
    </location>
</feature>
<dbReference type="EMBL" id="JXXN02000165">
    <property type="protein sequence ID" value="THD28381.1"/>
    <property type="molecule type" value="Genomic_DNA"/>
</dbReference>
<evidence type="ECO:0000313" key="2">
    <source>
        <dbReference type="EMBL" id="THD28381.1"/>
    </source>
</evidence>
<sequence length="498" mass="59724">MGGTLRDKILEFRELGADPLLQEILDNEKRSEFKRRARSHSTQLYRNIQELENAGKWNAIRIQEQRRHECALLDMIKAKESEARLAIEKSEKDERLAKEIQKLDREKEAEVKTRIQLRNKEPELRDLAAKIRQRIHGQSLAAQIQCNMRQKKAEVEKEQELDRQLLEAALMNDMEECRKAKLREMKQNEELKRFLAEEDVVCNAKVAAITADKEDSKRLVDELVQEENRLIAEEKAEKWRKRQQWLNEYNQFLANKSEKQSDLEREKDYHKMLLEDQRMIYERQQAEERRKKDAVNKRIQLQATVGLKTAELCESYERNRFGFVEVNEELERSKAALEEYNWADEEQRKKRIQEEKFGQELRQLKEYRRKLREEEDAKEREQDRILIETVTKAAAEKEAEKNTEKQKLMDEMKQQLDDIKKYKAEDRVRQLQLEEEYRRFQDDYNSRVTAERQAIGFQDETEVAYVQRNGTILQLTVRFGLDLVEIRHCFMRVKSILT</sequence>
<name>A0A4E0RND7_FASHE</name>
<proteinExistence type="predicted"/>
<keyword evidence="3" id="KW-1185">Reference proteome</keyword>
<feature type="coiled-coil region" evidence="1">
    <location>
        <begin position="100"/>
        <end position="161"/>
    </location>
</feature>
<dbReference type="AlphaFoldDB" id="A0A4E0RND7"/>
<gene>
    <name evidence="2" type="ORF">D915_000793</name>
</gene>
<evidence type="ECO:0008006" key="4">
    <source>
        <dbReference type="Google" id="ProtNLM"/>
    </source>
</evidence>
<accession>A0A4E0RND7</accession>